<sequence length="114" mass="13110">MDRLKEMVLDVLRGVSREDWVATVVLLTYNQGGITRPTYLLLLSQAEEFETIVNNIKKLAEDCKAAVSRVPEQVNEARERWEEVIASTRQNVRQAYGKEVQKAFDALINSRSWI</sequence>
<dbReference type="AlphaFoldDB" id="A0A1G1W687"/>
<gene>
    <name evidence="1" type="ORF">A2172_02480</name>
</gene>
<reference evidence="1 2" key="1">
    <citation type="journal article" date="2016" name="Nat. Commun.">
        <title>Thousands of microbial genomes shed light on interconnected biogeochemical processes in an aquifer system.</title>
        <authorList>
            <person name="Anantharaman K."/>
            <person name="Brown C.T."/>
            <person name="Hug L.A."/>
            <person name="Sharon I."/>
            <person name="Castelle C.J."/>
            <person name="Probst A.J."/>
            <person name="Thomas B.C."/>
            <person name="Singh A."/>
            <person name="Wilkins M.J."/>
            <person name="Karaoz U."/>
            <person name="Brodie E.L."/>
            <person name="Williams K.H."/>
            <person name="Hubbard S.S."/>
            <person name="Banfield J.F."/>
        </authorList>
    </citation>
    <scope>NUCLEOTIDE SEQUENCE [LARGE SCALE GENOMIC DNA]</scope>
</reference>
<evidence type="ECO:0000313" key="2">
    <source>
        <dbReference type="Proteomes" id="UP000176631"/>
    </source>
</evidence>
<comment type="caution">
    <text evidence="1">The sequence shown here is derived from an EMBL/GenBank/DDBJ whole genome shotgun (WGS) entry which is preliminary data.</text>
</comment>
<dbReference type="Proteomes" id="UP000176631">
    <property type="component" value="Unassembled WGS sequence"/>
</dbReference>
<proteinExistence type="predicted"/>
<dbReference type="EMBL" id="MHCP01000028">
    <property type="protein sequence ID" value="OGY23222.1"/>
    <property type="molecule type" value="Genomic_DNA"/>
</dbReference>
<dbReference type="STRING" id="1802593.A2172_02480"/>
<evidence type="ECO:0000313" key="1">
    <source>
        <dbReference type="EMBL" id="OGY23222.1"/>
    </source>
</evidence>
<organism evidence="1 2">
    <name type="scientific">Candidatus Woykebacteria bacterium RBG_13_40_15</name>
    <dbReference type="NCBI Taxonomy" id="1802593"/>
    <lineage>
        <taxon>Bacteria</taxon>
        <taxon>Candidatus Woykeibacteriota</taxon>
    </lineage>
</organism>
<name>A0A1G1W687_9BACT</name>
<accession>A0A1G1W687</accession>
<protein>
    <submittedName>
        <fullName evidence="1">Uncharacterized protein</fullName>
    </submittedName>
</protein>